<sequence length="509" mass="58895">VYKTMGEYDKAIEYYQENLKIQEAAGNLIKMAWARTNIANVYFAFEIDFELALEYYQVSLDLFLTHNEEKPEDVLGIMGLAQTYMNMGIVYKELDSIDNALDNFSTALQYFENLDNSAGIAATQRNLGSVYMEEGNFREALEAVQASLDYYHEIGQLKEEAEDLKNLGKIHYHMQNYSQALEYMNQSLVISRELDLKREMFDVYRDKSNVYRDMGNFRPALENYELYTVLKDSSIREENLNQISELETKYQTERVERENVLLNTQNELQEAQVKRQRIFLFSVIGISIIILVFGFVVYRQYQEKKKANILLNEQNIEIKQQRDQIFQQKQEITDSIQYASRIQNAILPPDSMLSKLQEHFILYKPRDIVSGDYYWMTLKDNKTIVAVADCTGHGVPGAFMSMLGISFMNEIVNKSDETQANEIMNQLRGNVISSLGQTGEEGEAQDGMDMALCVIDTNAMKIQYSGAYNPLYIIRNNELLEFKPDKMPIGIYREKSKPFSNHDIDIEIG</sequence>
<proteinExistence type="predicted"/>
<evidence type="ECO:0000256" key="1">
    <source>
        <dbReference type="SAM" id="Coils"/>
    </source>
</evidence>
<keyword evidence="2" id="KW-1133">Transmembrane helix</keyword>
<dbReference type="Pfam" id="PF07228">
    <property type="entry name" value="SpoIIE"/>
    <property type="match status" value="1"/>
</dbReference>
<dbReference type="InterPro" id="IPR001932">
    <property type="entry name" value="PPM-type_phosphatase-like_dom"/>
</dbReference>
<dbReference type="PANTHER" id="PTHR10098">
    <property type="entry name" value="RAPSYN-RELATED"/>
    <property type="match status" value="1"/>
</dbReference>
<name>A0A0F9BA49_9ZZZZ</name>
<feature type="non-terminal residue" evidence="4">
    <location>
        <position position="509"/>
    </location>
</feature>
<feature type="domain" description="PPM-type phosphatase" evidence="3">
    <location>
        <begin position="380"/>
        <end position="507"/>
    </location>
</feature>
<dbReference type="SUPFAM" id="SSF48452">
    <property type="entry name" value="TPR-like"/>
    <property type="match status" value="2"/>
</dbReference>
<gene>
    <name evidence="4" type="ORF">LCGC14_2471760</name>
</gene>
<dbReference type="SMART" id="SM00028">
    <property type="entry name" value="TPR"/>
    <property type="match status" value="6"/>
</dbReference>
<dbReference type="Pfam" id="PF13424">
    <property type="entry name" value="TPR_12"/>
    <property type="match status" value="3"/>
</dbReference>
<protein>
    <recommendedName>
        <fullName evidence="3">PPM-type phosphatase domain-containing protein</fullName>
    </recommendedName>
</protein>
<feature type="coiled-coil region" evidence="1">
    <location>
        <begin position="304"/>
        <end position="331"/>
    </location>
</feature>
<dbReference type="EMBL" id="LAZR01038724">
    <property type="protein sequence ID" value="KKL18814.1"/>
    <property type="molecule type" value="Genomic_DNA"/>
</dbReference>
<organism evidence="4">
    <name type="scientific">marine sediment metagenome</name>
    <dbReference type="NCBI Taxonomy" id="412755"/>
    <lineage>
        <taxon>unclassified sequences</taxon>
        <taxon>metagenomes</taxon>
        <taxon>ecological metagenomes</taxon>
    </lineage>
</organism>
<feature type="non-terminal residue" evidence="4">
    <location>
        <position position="1"/>
    </location>
</feature>
<comment type="caution">
    <text evidence="4">The sequence shown here is derived from an EMBL/GenBank/DDBJ whole genome shotgun (WGS) entry which is preliminary data.</text>
</comment>
<dbReference type="InterPro" id="IPR019734">
    <property type="entry name" value="TPR_rpt"/>
</dbReference>
<reference evidence="4" key="1">
    <citation type="journal article" date="2015" name="Nature">
        <title>Complex archaea that bridge the gap between prokaryotes and eukaryotes.</title>
        <authorList>
            <person name="Spang A."/>
            <person name="Saw J.H."/>
            <person name="Jorgensen S.L."/>
            <person name="Zaremba-Niedzwiedzka K."/>
            <person name="Martijn J."/>
            <person name="Lind A.E."/>
            <person name="van Eijk R."/>
            <person name="Schleper C."/>
            <person name="Guy L."/>
            <person name="Ettema T.J."/>
        </authorList>
    </citation>
    <scope>NUCLEOTIDE SEQUENCE</scope>
</reference>
<evidence type="ECO:0000256" key="2">
    <source>
        <dbReference type="SAM" id="Phobius"/>
    </source>
</evidence>
<keyword evidence="1" id="KW-0175">Coiled coil</keyword>
<feature type="transmembrane region" description="Helical" evidence="2">
    <location>
        <begin position="278"/>
        <end position="298"/>
    </location>
</feature>
<dbReference type="Gene3D" id="3.60.40.10">
    <property type="entry name" value="PPM-type phosphatase domain"/>
    <property type="match status" value="1"/>
</dbReference>
<dbReference type="Gene3D" id="1.25.40.10">
    <property type="entry name" value="Tetratricopeptide repeat domain"/>
    <property type="match status" value="2"/>
</dbReference>
<accession>A0A0F9BA49</accession>
<dbReference type="InterPro" id="IPR011990">
    <property type="entry name" value="TPR-like_helical_dom_sf"/>
</dbReference>
<keyword evidence="2" id="KW-0812">Transmembrane</keyword>
<dbReference type="AlphaFoldDB" id="A0A0F9BA49"/>
<evidence type="ECO:0000259" key="3">
    <source>
        <dbReference type="Pfam" id="PF07228"/>
    </source>
</evidence>
<dbReference type="InterPro" id="IPR036457">
    <property type="entry name" value="PPM-type-like_dom_sf"/>
</dbReference>
<dbReference type="PROSITE" id="PS50005">
    <property type="entry name" value="TPR"/>
    <property type="match status" value="3"/>
</dbReference>
<dbReference type="PANTHER" id="PTHR10098:SF108">
    <property type="entry name" value="TETRATRICOPEPTIDE REPEAT PROTEIN 28"/>
    <property type="match status" value="1"/>
</dbReference>
<evidence type="ECO:0000313" key="4">
    <source>
        <dbReference type="EMBL" id="KKL18814.1"/>
    </source>
</evidence>
<keyword evidence="2" id="KW-0472">Membrane</keyword>